<dbReference type="InterPro" id="IPR012902">
    <property type="entry name" value="N_methyl_site"/>
</dbReference>
<evidence type="ECO:0000256" key="1">
    <source>
        <dbReference type="SAM" id="Phobius"/>
    </source>
</evidence>
<keyword evidence="1" id="KW-0472">Membrane</keyword>
<dbReference type="GO" id="GO:0043683">
    <property type="term" value="P:type IV pilus assembly"/>
    <property type="evidence" value="ECO:0007669"/>
    <property type="project" value="InterPro"/>
</dbReference>
<dbReference type="Pfam" id="PF07963">
    <property type="entry name" value="N_methyl"/>
    <property type="match status" value="1"/>
</dbReference>
<dbReference type="InterPro" id="IPR031982">
    <property type="entry name" value="PilE-like"/>
</dbReference>
<dbReference type="EMBL" id="AP022853">
    <property type="protein sequence ID" value="BCB26373.1"/>
    <property type="molecule type" value="Genomic_DNA"/>
</dbReference>
<reference evidence="3" key="1">
    <citation type="submission" date="2020-03" db="EMBL/GenBank/DDBJ databases">
        <title>Complete genome sequence of sulfur-oxidizing bacterium skT11.</title>
        <authorList>
            <person name="Kanda M."/>
            <person name="Kojima H."/>
            <person name="Fukui M."/>
        </authorList>
    </citation>
    <scope>NUCLEOTIDE SEQUENCE [LARGE SCALE GENOMIC DNA]</scope>
    <source>
        <strain evidence="3">skT11</strain>
    </source>
</reference>
<name>A0A6F8V958_9PROT</name>
<dbReference type="Proteomes" id="UP000502260">
    <property type="component" value="Chromosome"/>
</dbReference>
<accession>A0A6F8V958</accession>
<dbReference type="Pfam" id="PF16732">
    <property type="entry name" value="ComP_DUS"/>
    <property type="match status" value="1"/>
</dbReference>
<dbReference type="PANTHER" id="PTHR30093">
    <property type="entry name" value="GENERAL SECRETION PATHWAY PROTEIN G"/>
    <property type="match status" value="1"/>
</dbReference>
<dbReference type="NCBIfam" id="TIGR02532">
    <property type="entry name" value="IV_pilin_GFxxxE"/>
    <property type="match status" value="1"/>
</dbReference>
<dbReference type="AlphaFoldDB" id="A0A6F8V958"/>
<keyword evidence="3" id="KW-1185">Reference proteome</keyword>
<dbReference type="PROSITE" id="PS00409">
    <property type="entry name" value="PROKAR_NTER_METHYL"/>
    <property type="match status" value="1"/>
</dbReference>
<dbReference type="SUPFAM" id="SSF54523">
    <property type="entry name" value="Pili subunits"/>
    <property type="match status" value="1"/>
</dbReference>
<evidence type="ECO:0000313" key="3">
    <source>
        <dbReference type="Proteomes" id="UP000502260"/>
    </source>
</evidence>
<dbReference type="KEGG" id="slac:SKTS_12590"/>
<gene>
    <name evidence="2" type="ORF">SKTS_12590</name>
</gene>
<dbReference type="RefSeq" id="WP_188200239.1">
    <property type="nucleotide sequence ID" value="NZ_AP022853.1"/>
</dbReference>
<protein>
    <submittedName>
        <fullName evidence="2">Type IV pilin</fullName>
    </submittedName>
</protein>
<dbReference type="PANTHER" id="PTHR30093:SF47">
    <property type="entry name" value="TYPE IV PILUS NON-CORE MINOR PILIN PILE"/>
    <property type="match status" value="1"/>
</dbReference>
<organism evidence="2 3">
    <name type="scientific">Sulfurimicrobium lacus</name>
    <dbReference type="NCBI Taxonomy" id="2715678"/>
    <lineage>
        <taxon>Bacteria</taxon>
        <taxon>Pseudomonadati</taxon>
        <taxon>Pseudomonadota</taxon>
        <taxon>Betaproteobacteria</taxon>
        <taxon>Nitrosomonadales</taxon>
        <taxon>Sulfuricellaceae</taxon>
        <taxon>Sulfurimicrobium</taxon>
    </lineage>
</organism>
<keyword evidence="1" id="KW-0812">Transmembrane</keyword>
<evidence type="ECO:0000313" key="2">
    <source>
        <dbReference type="EMBL" id="BCB26373.1"/>
    </source>
</evidence>
<keyword evidence="1" id="KW-1133">Transmembrane helix</keyword>
<proteinExistence type="predicted"/>
<dbReference type="InterPro" id="IPR045584">
    <property type="entry name" value="Pilin-like"/>
</dbReference>
<dbReference type="Gene3D" id="3.30.700.10">
    <property type="entry name" value="Glycoprotein, Type 4 Pilin"/>
    <property type="match status" value="1"/>
</dbReference>
<sequence length="139" mass="15069">MKFKQMRGFSLLELMIVVAVIGILSAIAYPSYQSYTKRAQRSQARSVLLEDAQFLERKFTEDNKYNCATCVVQFVNSPKEGTAVYNIDLPVQTATAYTLRAIPVGGGLMDGDACGSLTLTSLGVKGVTGTASVAECWNK</sequence>
<feature type="transmembrane region" description="Helical" evidence="1">
    <location>
        <begin position="12"/>
        <end position="32"/>
    </location>
</feature>